<keyword evidence="10" id="KW-1185">Reference proteome</keyword>
<accession>A0A317EMT5</accession>
<dbReference type="InterPro" id="IPR030960">
    <property type="entry name" value="DHQS/DOIS_N"/>
</dbReference>
<comment type="cofactor">
    <cofactor evidence="2">
        <name>Co(2+)</name>
        <dbReference type="ChEBI" id="CHEBI:48828"/>
    </cofactor>
</comment>
<dbReference type="SUPFAM" id="SSF56796">
    <property type="entry name" value="Dehydroquinate synthase-like"/>
    <property type="match status" value="1"/>
</dbReference>
<organism evidence="9 10">
    <name type="scientific">Pedobacter yonginense</name>
    <dbReference type="NCBI Taxonomy" id="651869"/>
    <lineage>
        <taxon>Bacteria</taxon>
        <taxon>Pseudomonadati</taxon>
        <taxon>Bacteroidota</taxon>
        <taxon>Sphingobacteriia</taxon>
        <taxon>Sphingobacteriales</taxon>
        <taxon>Sphingobacteriaceae</taxon>
        <taxon>Pedobacter</taxon>
    </lineage>
</organism>
<name>A0A317EMT5_9SPHI</name>
<dbReference type="RefSeq" id="WP_109925939.1">
    <property type="nucleotide sequence ID" value="NZ_QGNZ01000002.1"/>
</dbReference>
<gene>
    <name evidence="9" type="ORF">DHW03_11565</name>
</gene>
<feature type="domain" description="3-dehydroquinate synthase C-terminal" evidence="8">
    <location>
        <begin position="181"/>
        <end position="322"/>
    </location>
</feature>
<dbReference type="InterPro" id="IPR030957">
    <property type="entry name" value="Put_AroB"/>
</dbReference>
<dbReference type="PANTHER" id="PTHR43622">
    <property type="entry name" value="3-DEHYDROQUINATE SYNTHASE"/>
    <property type="match status" value="1"/>
</dbReference>
<dbReference type="InterPro" id="IPR056179">
    <property type="entry name" value="DHQS_C"/>
</dbReference>
<dbReference type="GO" id="GO:0009073">
    <property type="term" value="P:aromatic amino acid family biosynthetic process"/>
    <property type="evidence" value="ECO:0007669"/>
    <property type="project" value="InterPro"/>
</dbReference>
<dbReference type="InterPro" id="IPR030963">
    <property type="entry name" value="DHQ_synth_fam"/>
</dbReference>
<dbReference type="OrthoDB" id="9806583at2"/>
<dbReference type="EMBL" id="QGNZ01000002">
    <property type="protein sequence ID" value="PWS28180.1"/>
    <property type="molecule type" value="Genomic_DNA"/>
</dbReference>
<dbReference type="AlphaFoldDB" id="A0A317EMT5"/>
<keyword evidence="5" id="KW-0456">Lyase</keyword>
<dbReference type="Pfam" id="PF24621">
    <property type="entry name" value="DHQS_C"/>
    <property type="match status" value="1"/>
</dbReference>
<comment type="cofactor">
    <cofactor evidence="1">
        <name>NAD(+)</name>
        <dbReference type="ChEBI" id="CHEBI:57540"/>
    </cofactor>
</comment>
<dbReference type="PIRSF" id="PIRSF001455">
    <property type="entry name" value="DHQ_synth"/>
    <property type="match status" value="1"/>
</dbReference>
<evidence type="ECO:0000313" key="10">
    <source>
        <dbReference type="Proteomes" id="UP000245379"/>
    </source>
</evidence>
<protein>
    <submittedName>
        <fullName evidence="9">3-dehydroquinate synthase</fullName>
    </submittedName>
</protein>
<evidence type="ECO:0000259" key="8">
    <source>
        <dbReference type="Pfam" id="PF24621"/>
    </source>
</evidence>
<sequence>MEALQMSELITIQSKVNGAYTVSFINDLSNQLAKDVEDGNCIFIIDETITKLFGADLSAVISKGRYVLVSSNEQNKTMDYTQEVIRKLLDLNVRKNDALVAIGGGITQDIVAFISSILFRSVEWRFYPTTLLAQCDSCIGSKSSINFDQYKNLIGTFNPPSKIFIYTDFLNTLTESEIRSGIGEMLHYFFTEGIELAQQISDEYEQLLTNRALLSKFISNSLRIKKHIIEIDEFDTSIRHIFNYGHTFGHAIEAITHYAIPHGQAISIGMDLANYISLQRGILSEQDFEKMHEILNKNIPPFKFTKENLDAYCIALSRDKKNKGNQLGSILSYGPGNVKKVFIDIDESLREIFLTYSEKFGK</sequence>
<evidence type="ECO:0000256" key="4">
    <source>
        <dbReference type="ARBA" id="ARBA00023027"/>
    </source>
</evidence>
<evidence type="ECO:0000313" key="9">
    <source>
        <dbReference type="EMBL" id="PWS28180.1"/>
    </source>
</evidence>
<dbReference type="Gene3D" id="3.40.50.1970">
    <property type="match status" value="1"/>
</dbReference>
<dbReference type="GO" id="GO:0003856">
    <property type="term" value="F:3-dehydroquinate synthase activity"/>
    <property type="evidence" value="ECO:0007669"/>
    <property type="project" value="TreeGrafter"/>
</dbReference>
<reference evidence="9 10" key="1">
    <citation type="submission" date="2018-05" db="EMBL/GenBank/DDBJ databases">
        <title>Pedobacter paludis sp. nov., isolated from wetland soil.</title>
        <authorList>
            <person name="Zhang Y."/>
            <person name="Wang G."/>
        </authorList>
    </citation>
    <scope>NUCLEOTIDE SEQUENCE [LARGE SCALE GENOMIC DNA]</scope>
    <source>
        <strain evidence="9 10">KCTC22721</strain>
    </source>
</reference>
<keyword evidence="3" id="KW-0479">Metal-binding</keyword>
<evidence type="ECO:0000259" key="7">
    <source>
        <dbReference type="Pfam" id="PF01761"/>
    </source>
</evidence>
<evidence type="ECO:0000256" key="5">
    <source>
        <dbReference type="ARBA" id="ARBA00023239"/>
    </source>
</evidence>
<dbReference type="NCBIfam" id="TIGR04425">
    <property type="entry name" value="P_lya_rel_AroB"/>
    <property type="match status" value="1"/>
</dbReference>
<dbReference type="Proteomes" id="UP000245379">
    <property type="component" value="Unassembled WGS sequence"/>
</dbReference>
<comment type="caution">
    <text evidence="9">The sequence shown here is derived from an EMBL/GenBank/DDBJ whole genome shotgun (WGS) entry which is preliminary data.</text>
</comment>
<dbReference type="InterPro" id="IPR050071">
    <property type="entry name" value="Dehydroquinate_synthase"/>
</dbReference>
<dbReference type="Gene3D" id="1.20.1090.10">
    <property type="entry name" value="Dehydroquinate synthase-like - alpha domain"/>
    <property type="match status" value="1"/>
</dbReference>
<dbReference type="PANTHER" id="PTHR43622:SF1">
    <property type="entry name" value="3-DEHYDROQUINATE SYNTHASE"/>
    <property type="match status" value="1"/>
</dbReference>
<dbReference type="Pfam" id="PF01761">
    <property type="entry name" value="DHQ_synthase"/>
    <property type="match status" value="1"/>
</dbReference>
<keyword evidence="6" id="KW-0170">Cobalt</keyword>
<evidence type="ECO:0000256" key="2">
    <source>
        <dbReference type="ARBA" id="ARBA00001941"/>
    </source>
</evidence>
<dbReference type="GO" id="GO:0046872">
    <property type="term" value="F:metal ion binding"/>
    <property type="evidence" value="ECO:0007669"/>
    <property type="project" value="UniProtKB-KW"/>
</dbReference>
<dbReference type="CDD" id="cd08195">
    <property type="entry name" value="DHQS"/>
    <property type="match status" value="1"/>
</dbReference>
<keyword evidence="4" id="KW-0520">NAD</keyword>
<feature type="domain" description="3-dehydroquinate synthase N-terminal" evidence="7">
    <location>
        <begin position="68"/>
        <end position="179"/>
    </location>
</feature>
<evidence type="ECO:0000256" key="1">
    <source>
        <dbReference type="ARBA" id="ARBA00001911"/>
    </source>
</evidence>
<evidence type="ECO:0000256" key="3">
    <source>
        <dbReference type="ARBA" id="ARBA00022723"/>
    </source>
</evidence>
<proteinExistence type="predicted"/>
<evidence type="ECO:0000256" key="6">
    <source>
        <dbReference type="ARBA" id="ARBA00023285"/>
    </source>
</evidence>